<dbReference type="InterPro" id="IPR029903">
    <property type="entry name" value="RmlD-like-bd"/>
</dbReference>
<evidence type="ECO:0000259" key="3">
    <source>
        <dbReference type="Pfam" id="PF04321"/>
    </source>
</evidence>
<name>A0A559IHN4_9BACL</name>
<dbReference type="CDD" id="cd05254">
    <property type="entry name" value="dTDP_HR_like_SDR_e"/>
    <property type="match status" value="1"/>
</dbReference>
<keyword evidence="5" id="KW-1185">Reference proteome</keyword>
<dbReference type="Pfam" id="PF04321">
    <property type="entry name" value="RmlD_sub_bind"/>
    <property type="match status" value="1"/>
</dbReference>
<dbReference type="OrthoDB" id="9803892at2"/>
<dbReference type="EMBL" id="VNJK01000004">
    <property type="protein sequence ID" value="TVX87189.1"/>
    <property type="molecule type" value="Genomic_DNA"/>
</dbReference>
<evidence type="ECO:0000256" key="2">
    <source>
        <dbReference type="RuleBase" id="RU364082"/>
    </source>
</evidence>
<evidence type="ECO:0000313" key="5">
    <source>
        <dbReference type="Proteomes" id="UP000318102"/>
    </source>
</evidence>
<keyword evidence="2" id="KW-0521">NADP</keyword>
<evidence type="ECO:0000313" key="4">
    <source>
        <dbReference type="EMBL" id="TVX87189.1"/>
    </source>
</evidence>
<reference evidence="4 5" key="1">
    <citation type="submission" date="2019-07" db="EMBL/GenBank/DDBJ databases">
        <authorList>
            <person name="Kim J."/>
        </authorList>
    </citation>
    <scope>NUCLEOTIDE SEQUENCE [LARGE SCALE GENOMIC DNA]</scope>
    <source>
        <strain evidence="4 5">N4</strain>
    </source>
</reference>
<feature type="domain" description="RmlD-like substrate binding" evidence="3">
    <location>
        <begin position="1"/>
        <end position="231"/>
    </location>
</feature>
<keyword evidence="2" id="KW-0560">Oxidoreductase</keyword>
<evidence type="ECO:0000256" key="1">
    <source>
        <dbReference type="ARBA" id="ARBA00010944"/>
    </source>
</evidence>
<dbReference type="GO" id="GO:0005829">
    <property type="term" value="C:cytosol"/>
    <property type="evidence" value="ECO:0007669"/>
    <property type="project" value="TreeGrafter"/>
</dbReference>
<dbReference type="PANTHER" id="PTHR10491:SF4">
    <property type="entry name" value="METHIONINE ADENOSYLTRANSFERASE 2 SUBUNIT BETA"/>
    <property type="match status" value="1"/>
</dbReference>
<dbReference type="InterPro" id="IPR005913">
    <property type="entry name" value="dTDP_dehydrorham_reduct"/>
</dbReference>
<sequence length="276" mass="31615">MKLLIIGGNGMAGHILVRYFRQKPGYHVFYTSRDIEDEESLWLDITDGSNLDTLIETVRPHVIINAAGILNEEAERAPLEAYQVNAWLPHQLRRKADHIGAKVIHISTDCVFSGKSGKYIENDKPDGTSVYSVTKSLGELKQFNPHLTIRTSIVGPEIRPHGIGLLQWFLKQEGEVKGYKRVYWNGVTTLELAKAIDYYLRRPIYGLIHLSYPIPISKYELLNLFQRAFGKQDVNIVPDAKYESDKSLVNTREDADYRVKPYPAMLEELANWMKRK</sequence>
<dbReference type="AlphaFoldDB" id="A0A559IHN4"/>
<dbReference type="SUPFAM" id="SSF51735">
    <property type="entry name" value="NAD(P)-binding Rossmann-fold domains"/>
    <property type="match status" value="1"/>
</dbReference>
<dbReference type="RefSeq" id="WP_144994033.1">
    <property type="nucleotide sequence ID" value="NZ_VNJK01000004.1"/>
</dbReference>
<dbReference type="GO" id="GO:0019305">
    <property type="term" value="P:dTDP-rhamnose biosynthetic process"/>
    <property type="evidence" value="ECO:0007669"/>
    <property type="project" value="UniProtKB-UniPathway"/>
</dbReference>
<dbReference type="EC" id="1.1.1.133" evidence="2"/>
<gene>
    <name evidence="4" type="ORF">FPZ44_22155</name>
</gene>
<comment type="function">
    <text evidence="2">Catalyzes the reduction of dTDP-6-deoxy-L-lyxo-4-hexulose to yield dTDP-L-rhamnose.</text>
</comment>
<dbReference type="Gene3D" id="3.40.50.720">
    <property type="entry name" value="NAD(P)-binding Rossmann-like Domain"/>
    <property type="match status" value="1"/>
</dbReference>
<comment type="caution">
    <text evidence="4">The sequence shown here is derived from an EMBL/GenBank/DDBJ whole genome shotgun (WGS) entry which is preliminary data.</text>
</comment>
<comment type="similarity">
    <text evidence="1 2">Belongs to the dTDP-4-dehydrorhamnose reductase family.</text>
</comment>
<protein>
    <recommendedName>
        <fullName evidence="2">dTDP-4-dehydrorhamnose reductase</fullName>
        <ecNumber evidence="2">1.1.1.133</ecNumber>
    </recommendedName>
</protein>
<accession>A0A559IHN4</accession>
<dbReference type="Proteomes" id="UP000318102">
    <property type="component" value="Unassembled WGS sequence"/>
</dbReference>
<dbReference type="GO" id="GO:0008831">
    <property type="term" value="F:dTDP-4-dehydrorhamnose reductase activity"/>
    <property type="evidence" value="ECO:0007669"/>
    <property type="project" value="UniProtKB-EC"/>
</dbReference>
<organism evidence="4 5">
    <name type="scientific">Paenibacillus agilis</name>
    <dbReference type="NCBI Taxonomy" id="3020863"/>
    <lineage>
        <taxon>Bacteria</taxon>
        <taxon>Bacillati</taxon>
        <taxon>Bacillota</taxon>
        <taxon>Bacilli</taxon>
        <taxon>Bacillales</taxon>
        <taxon>Paenibacillaceae</taxon>
        <taxon>Paenibacillus</taxon>
    </lineage>
</organism>
<proteinExistence type="inferred from homology"/>
<dbReference type="PANTHER" id="PTHR10491">
    <property type="entry name" value="DTDP-4-DEHYDRORHAMNOSE REDUCTASE"/>
    <property type="match status" value="1"/>
</dbReference>
<dbReference type="UniPathway" id="UPA00124"/>
<comment type="pathway">
    <text evidence="2">Carbohydrate biosynthesis; dTDP-L-rhamnose biosynthesis.</text>
</comment>
<dbReference type="InterPro" id="IPR036291">
    <property type="entry name" value="NAD(P)-bd_dom_sf"/>
</dbReference>